<accession>A0A4U0WFR7</accession>
<dbReference type="InterPro" id="IPR000210">
    <property type="entry name" value="BTB/POZ_dom"/>
</dbReference>
<evidence type="ECO:0000256" key="1">
    <source>
        <dbReference type="SAM" id="Coils"/>
    </source>
</evidence>
<evidence type="ECO:0000259" key="3">
    <source>
        <dbReference type="PROSITE" id="PS50097"/>
    </source>
</evidence>
<sequence>MAPETMALISVSYDPTQVALTGAFQNKLLAVRQDPDNDNFVYRRLTAEGNETLPSYKFIVRKNSLTATQLRTGRPSYVNALLIASRGVKQAAICGNNSRAVFVEQVRIPGYWNGSCAGCKWKDGVKMDTKFGNPRFSDLVIRCHEKSWKVHRLVVCTRSSYIDAVCEKARVNGVPEVDLSEDTEVSIVDRVLRFLYTDDYDDKYEIENGRRNHHSLQSTTTNQEDVTSDNLIDLAQSETSHEAQEGTLSDATPRDLYFTDPLAKKLWVNLRVFCVAKRYDIKALEILALSRLSRDSQLATKCTEFVRIIELTYCLCQAVDGAIASRENDFAPREMDAMPREERRNPRDVVASLCARSLNMFLTREDFKAALRRYGDLGCDILSTIRTQGEDGSTPDILERAAILESLGARPTTSEHSGQLVLWQGLTPEQMRTIQGLTRVFTSGPPQHNTRGTTHEHDGSEAGAEAQGQEITRVHALYAEEFSHIEALHAEDMARATSELNVMRAAKEAAELASLPGRARSLELANNEIASLQLQLAEADAETERLKQREKGLKAQLSRQGKLIDKLHRAVKKPSKEGDDATDPAAAQVNVQGLNVAHDEISNLRLQLAELREEVVGFRERERGLKAQLSGQGKAIEKLHNAAKKFPREEGE</sequence>
<dbReference type="STRING" id="331657.A0A4U0WFR7"/>
<feature type="coiled-coil region" evidence="1">
    <location>
        <begin position="594"/>
        <end position="628"/>
    </location>
</feature>
<keyword evidence="5" id="KW-1185">Reference proteome</keyword>
<proteinExistence type="predicted"/>
<organism evidence="4 5">
    <name type="scientific">Cryomyces minteri</name>
    <dbReference type="NCBI Taxonomy" id="331657"/>
    <lineage>
        <taxon>Eukaryota</taxon>
        <taxon>Fungi</taxon>
        <taxon>Dikarya</taxon>
        <taxon>Ascomycota</taxon>
        <taxon>Pezizomycotina</taxon>
        <taxon>Dothideomycetes</taxon>
        <taxon>Dothideomycetes incertae sedis</taxon>
        <taxon>Cryomyces</taxon>
    </lineage>
</organism>
<dbReference type="AlphaFoldDB" id="A0A4U0WFR7"/>
<dbReference type="Proteomes" id="UP000308768">
    <property type="component" value="Unassembled WGS sequence"/>
</dbReference>
<protein>
    <recommendedName>
        <fullName evidence="3">BTB domain-containing protein</fullName>
    </recommendedName>
</protein>
<reference evidence="4 5" key="1">
    <citation type="submission" date="2017-03" db="EMBL/GenBank/DDBJ databases">
        <title>Genomes of endolithic fungi from Antarctica.</title>
        <authorList>
            <person name="Coleine C."/>
            <person name="Masonjones S."/>
            <person name="Stajich J.E."/>
        </authorList>
    </citation>
    <scope>NUCLEOTIDE SEQUENCE [LARGE SCALE GENOMIC DNA]</scope>
    <source>
        <strain evidence="4 5">CCFEE 5187</strain>
    </source>
</reference>
<evidence type="ECO:0000256" key="2">
    <source>
        <dbReference type="SAM" id="MobiDB-lite"/>
    </source>
</evidence>
<feature type="region of interest" description="Disordered" evidence="2">
    <location>
        <begin position="440"/>
        <end position="466"/>
    </location>
</feature>
<evidence type="ECO:0000313" key="5">
    <source>
        <dbReference type="Proteomes" id="UP000308768"/>
    </source>
</evidence>
<feature type="domain" description="BTB" evidence="3">
    <location>
        <begin position="137"/>
        <end position="204"/>
    </location>
</feature>
<name>A0A4U0WFR7_9PEZI</name>
<dbReference type="PANTHER" id="PTHR47843">
    <property type="entry name" value="BTB DOMAIN-CONTAINING PROTEIN-RELATED"/>
    <property type="match status" value="1"/>
</dbReference>
<dbReference type="CDD" id="cd18186">
    <property type="entry name" value="BTB_POZ_ZBTB_KLHL-like"/>
    <property type="match status" value="1"/>
</dbReference>
<dbReference type="OrthoDB" id="3692536at2759"/>
<dbReference type="PANTHER" id="PTHR47843:SF5">
    <property type="entry name" value="BTB_POZ DOMAIN PROTEIN"/>
    <property type="match status" value="1"/>
</dbReference>
<dbReference type="Pfam" id="PF00651">
    <property type="entry name" value="BTB"/>
    <property type="match status" value="1"/>
</dbReference>
<gene>
    <name evidence="4" type="ORF">B0A49_10472</name>
</gene>
<feature type="compositionally biased region" description="Polar residues" evidence="2">
    <location>
        <begin position="440"/>
        <end position="452"/>
    </location>
</feature>
<dbReference type="PROSITE" id="PS50097">
    <property type="entry name" value="BTB"/>
    <property type="match status" value="1"/>
</dbReference>
<dbReference type="SUPFAM" id="SSF54695">
    <property type="entry name" value="POZ domain"/>
    <property type="match status" value="1"/>
</dbReference>
<keyword evidence="1" id="KW-0175">Coiled coil</keyword>
<comment type="caution">
    <text evidence="4">The sequence shown here is derived from an EMBL/GenBank/DDBJ whole genome shotgun (WGS) entry which is preliminary data.</text>
</comment>
<dbReference type="Gene3D" id="3.30.710.10">
    <property type="entry name" value="Potassium Channel Kv1.1, Chain A"/>
    <property type="match status" value="1"/>
</dbReference>
<evidence type="ECO:0000313" key="4">
    <source>
        <dbReference type="EMBL" id="TKA61278.1"/>
    </source>
</evidence>
<dbReference type="EMBL" id="NAJN01001776">
    <property type="protein sequence ID" value="TKA61278.1"/>
    <property type="molecule type" value="Genomic_DNA"/>
</dbReference>
<feature type="coiled-coil region" evidence="1">
    <location>
        <begin position="493"/>
        <end position="556"/>
    </location>
</feature>
<dbReference type="InterPro" id="IPR011333">
    <property type="entry name" value="SKP1/BTB/POZ_sf"/>
</dbReference>